<dbReference type="Proteomes" id="UP000007721">
    <property type="component" value="Chromosome"/>
</dbReference>
<keyword evidence="3" id="KW-1185">Reference proteome</keyword>
<organism evidence="2 3">
    <name type="scientific">Geotalea daltonii (strain DSM 22248 / JCM 15807 / FRC-32)</name>
    <name type="common">Geobacter daltonii</name>
    <dbReference type="NCBI Taxonomy" id="316067"/>
    <lineage>
        <taxon>Bacteria</taxon>
        <taxon>Pseudomonadati</taxon>
        <taxon>Thermodesulfobacteriota</taxon>
        <taxon>Desulfuromonadia</taxon>
        <taxon>Geobacterales</taxon>
        <taxon>Geobacteraceae</taxon>
        <taxon>Geotalea</taxon>
    </lineage>
</organism>
<dbReference type="EMBL" id="CP001390">
    <property type="protein sequence ID" value="ACM19729.1"/>
    <property type="molecule type" value="Genomic_DNA"/>
</dbReference>
<proteinExistence type="predicted"/>
<dbReference type="RefSeq" id="WP_012646458.1">
    <property type="nucleotide sequence ID" value="NC_011979.1"/>
</dbReference>
<accession>B9M4K3</accession>
<dbReference type="STRING" id="316067.Geob_1369"/>
<dbReference type="eggNOG" id="COG2165">
    <property type="taxonomic scope" value="Bacteria"/>
</dbReference>
<feature type="region of interest" description="Disordered" evidence="1">
    <location>
        <begin position="162"/>
        <end position="181"/>
    </location>
</feature>
<gene>
    <name evidence="2" type="primary">tklG</name>
    <name evidence="2" type="ordered locus">Geob_1369</name>
</gene>
<dbReference type="HOGENOM" id="CLU_088953_1_0_7"/>
<dbReference type="KEGG" id="geo:Geob_1369"/>
<protein>
    <submittedName>
        <fullName evidence="2">Type II secretion system pseudopilin TklG</fullName>
    </submittedName>
</protein>
<evidence type="ECO:0000313" key="3">
    <source>
        <dbReference type="Proteomes" id="UP000007721"/>
    </source>
</evidence>
<sequence length="181" mass="20495">MFLHPLKSSAGFTYLAALMIVIIMGIMLGVAGQSWKMIMDREREAELLWVGTQYREAMLHWRNFRHGEGAMPLGDIKHLAQDPRSLQNVKHLRKLYPDPITGKEWKIIKDPQKGILGIASSSDKEPIKQANFPADYTQFEGKKKYSEWEFRWDVIPPKKAATTTISGLQTSTSPVKTSPGP</sequence>
<name>B9M4K3_GEODF</name>
<reference evidence="2 3" key="1">
    <citation type="submission" date="2009-01" db="EMBL/GenBank/DDBJ databases">
        <title>Complete sequence of Geobacter sp. FRC-32.</title>
        <authorList>
            <consortium name="US DOE Joint Genome Institute"/>
            <person name="Lucas S."/>
            <person name="Copeland A."/>
            <person name="Lapidus A."/>
            <person name="Glavina del Rio T."/>
            <person name="Dalin E."/>
            <person name="Tice H."/>
            <person name="Bruce D."/>
            <person name="Goodwin L."/>
            <person name="Pitluck S."/>
            <person name="Saunders E."/>
            <person name="Brettin T."/>
            <person name="Detter J.C."/>
            <person name="Han C."/>
            <person name="Larimer F."/>
            <person name="Land M."/>
            <person name="Hauser L."/>
            <person name="Kyrpides N."/>
            <person name="Ovchinnikova G."/>
            <person name="Kostka J."/>
            <person name="Richardson P."/>
        </authorList>
    </citation>
    <scope>NUCLEOTIDE SEQUENCE [LARGE SCALE GENOMIC DNA]</scope>
    <source>
        <strain evidence="3">DSM 22248 / JCM 15807 / FRC-32</strain>
    </source>
</reference>
<evidence type="ECO:0000256" key="1">
    <source>
        <dbReference type="SAM" id="MobiDB-lite"/>
    </source>
</evidence>
<dbReference type="OrthoDB" id="5608857at2"/>
<dbReference type="AlphaFoldDB" id="B9M4K3"/>
<evidence type="ECO:0000313" key="2">
    <source>
        <dbReference type="EMBL" id="ACM19729.1"/>
    </source>
</evidence>